<keyword evidence="2" id="KW-1185">Reference proteome</keyword>
<comment type="caution">
    <text evidence="1">The sequence shown here is derived from an EMBL/GenBank/DDBJ whole genome shotgun (WGS) entry which is preliminary data.</text>
</comment>
<evidence type="ECO:0000313" key="2">
    <source>
        <dbReference type="Proteomes" id="UP001281147"/>
    </source>
</evidence>
<protein>
    <submittedName>
        <fullName evidence="1">Uncharacterized protein</fullName>
    </submittedName>
</protein>
<dbReference type="Proteomes" id="UP001281147">
    <property type="component" value="Unassembled WGS sequence"/>
</dbReference>
<dbReference type="EMBL" id="JAUTXU010000277">
    <property type="protein sequence ID" value="KAK3690969.1"/>
    <property type="molecule type" value="Genomic_DNA"/>
</dbReference>
<reference evidence="1" key="1">
    <citation type="submission" date="2023-07" db="EMBL/GenBank/DDBJ databases">
        <title>Black Yeasts Isolated from many extreme environments.</title>
        <authorList>
            <person name="Coleine C."/>
            <person name="Stajich J.E."/>
            <person name="Selbmann L."/>
        </authorList>
    </citation>
    <scope>NUCLEOTIDE SEQUENCE</scope>
    <source>
        <strain evidence="1">CCFEE 5714</strain>
    </source>
</reference>
<name>A0ACC3MFP4_9PEZI</name>
<evidence type="ECO:0000313" key="1">
    <source>
        <dbReference type="EMBL" id="KAK3690969.1"/>
    </source>
</evidence>
<sequence length="467" mass="52170">MNSSTWELCSSSNGTQPCRDYNPRKPAKDKKEAGCCSTQCCQYAINAEDSRRQAFETQLAIPPGGFWADRDEDTWTLPEDMTPEGAAHEYQKSRDRRGEIITKHVLGDKKGTACLERLGGTGSGLNNTKRMQISLNPLPIHTIQLNLDGNRRTNTERYDRWQAALKGWESKPYTVEDDRVYRNWLASPAGQNQAQAPAAPVVAQAQNMPPPPQRGRSETQQSGSQPTAESSATAGSRAASQDTQRGRSGPQQQPRGSQPRAESSQAAQSRAPSEINRGASVRPDDAFRASRGYRNAAFRTSDSLPESRGSGKRRAAESPSPPDSTRNRLKTIKECVDTTYNELAGIIHFMQVPEEEQSLEYINRWTMYRNTLARCAVMKKTLGQQQPIEPEFDRAKIELVKVVNFVKTEQEVLRKWLPHQSQKTQEFLISMVPASVELGSPPEDRPSSRPKSKAGSLPEHHRDRLRD</sequence>
<organism evidence="1 2">
    <name type="scientific">Vermiconidia calcicola</name>
    <dbReference type="NCBI Taxonomy" id="1690605"/>
    <lineage>
        <taxon>Eukaryota</taxon>
        <taxon>Fungi</taxon>
        <taxon>Dikarya</taxon>
        <taxon>Ascomycota</taxon>
        <taxon>Pezizomycotina</taxon>
        <taxon>Dothideomycetes</taxon>
        <taxon>Dothideomycetidae</taxon>
        <taxon>Mycosphaerellales</taxon>
        <taxon>Extremaceae</taxon>
        <taxon>Vermiconidia</taxon>
    </lineage>
</organism>
<accession>A0ACC3MFP4</accession>
<gene>
    <name evidence="1" type="ORF">LTR37_018922</name>
</gene>
<proteinExistence type="predicted"/>